<dbReference type="PANTHER" id="PTHR46268:SF27">
    <property type="entry name" value="UNIVERSAL STRESS PROTEIN RV2623"/>
    <property type="match status" value="1"/>
</dbReference>
<dbReference type="InterPro" id="IPR006015">
    <property type="entry name" value="Universal_stress_UspA"/>
</dbReference>
<keyword evidence="2" id="KW-0547">Nucleotide-binding</keyword>
<dbReference type="Gene3D" id="3.40.50.620">
    <property type="entry name" value="HUPs"/>
    <property type="match status" value="1"/>
</dbReference>
<evidence type="ECO:0000313" key="6">
    <source>
        <dbReference type="Proteomes" id="UP001597521"/>
    </source>
</evidence>
<gene>
    <name evidence="5" type="ORF">ACFSX5_01495</name>
</gene>
<accession>A0ABW5QFG3</accession>
<evidence type="ECO:0000313" key="5">
    <source>
        <dbReference type="EMBL" id="MFD2646463.1"/>
    </source>
</evidence>
<organism evidence="5 6">
    <name type="scientific">Devosia albogilva</name>
    <dbReference type="NCBI Taxonomy" id="429726"/>
    <lineage>
        <taxon>Bacteria</taxon>
        <taxon>Pseudomonadati</taxon>
        <taxon>Pseudomonadota</taxon>
        <taxon>Alphaproteobacteria</taxon>
        <taxon>Hyphomicrobiales</taxon>
        <taxon>Devosiaceae</taxon>
        <taxon>Devosia</taxon>
    </lineage>
</organism>
<dbReference type="Pfam" id="PF00582">
    <property type="entry name" value="Usp"/>
    <property type="match status" value="2"/>
</dbReference>
<dbReference type="RefSeq" id="WP_386831105.1">
    <property type="nucleotide sequence ID" value="NZ_JBHUNP010000001.1"/>
</dbReference>
<dbReference type="CDD" id="cd00293">
    <property type="entry name" value="USP-like"/>
    <property type="match status" value="2"/>
</dbReference>
<keyword evidence="6" id="KW-1185">Reference proteome</keyword>
<reference evidence="6" key="1">
    <citation type="journal article" date="2019" name="Int. J. Syst. Evol. Microbiol.">
        <title>The Global Catalogue of Microorganisms (GCM) 10K type strain sequencing project: providing services to taxonomists for standard genome sequencing and annotation.</title>
        <authorList>
            <consortium name="The Broad Institute Genomics Platform"/>
            <consortium name="The Broad Institute Genome Sequencing Center for Infectious Disease"/>
            <person name="Wu L."/>
            <person name="Ma J."/>
        </authorList>
    </citation>
    <scope>NUCLEOTIDE SEQUENCE [LARGE SCALE GENOMIC DNA]</scope>
    <source>
        <strain evidence="6">CCM 7427</strain>
    </source>
</reference>
<evidence type="ECO:0000256" key="3">
    <source>
        <dbReference type="ARBA" id="ARBA00022840"/>
    </source>
</evidence>
<dbReference type="InterPro" id="IPR014729">
    <property type="entry name" value="Rossmann-like_a/b/a_fold"/>
</dbReference>
<dbReference type="Gene3D" id="3.40.50.12370">
    <property type="match status" value="1"/>
</dbReference>
<dbReference type="Proteomes" id="UP001597521">
    <property type="component" value="Unassembled WGS sequence"/>
</dbReference>
<evidence type="ECO:0000256" key="2">
    <source>
        <dbReference type="ARBA" id="ARBA00022741"/>
    </source>
</evidence>
<protein>
    <submittedName>
        <fullName evidence="5">Universal stress protein</fullName>
    </submittedName>
</protein>
<evidence type="ECO:0000259" key="4">
    <source>
        <dbReference type="Pfam" id="PF00582"/>
    </source>
</evidence>
<feature type="domain" description="UspA" evidence="4">
    <location>
        <begin position="12"/>
        <end position="144"/>
    </location>
</feature>
<comment type="similarity">
    <text evidence="1">Belongs to the universal stress protein A family.</text>
</comment>
<proteinExistence type="inferred from homology"/>
<name>A0ABW5QFG3_9HYPH</name>
<dbReference type="InterPro" id="IPR006016">
    <property type="entry name" value="UspA"/>
</dbReference>
<sequence length="297" mass="32765">MNDTGWPVIPPRRILLATDLSAQSDRALDRALQLARTWNAELVAVHAIEQAEAWRDPARIPSWHNPPDLTRRVEDQLRDDLGGVASLRIRVVEQPAAEAILAAATADQCDLIVVGDGRHRPLGGLGATLSELFRTSPVSVLVAKQRVRSPYQRLLVGTDFTDEALIGFEIAARLFPSARFTLMHAFDLPYRSLLADNSLSRDFQSMERETINEFVGKAQLPQSVRDTLETLVEHGPPSEMLYRYAWDHQVDLTVIGAYERGRLFHALLGGEGPRILESVTSDILVVRPPGGAAAAEA</sequence>
<dbReference type="PANTHER" id="PTHR46268">
    <property type="entry name" value="STRESS RESPONSE PROTEIN NHAX"/>
    <property type="match status" value="1"/>
</dbReference>
<dbReference type="PRINTS" id="PR01438">
    <property type="entry name" value="UNVRSLSTRESS"/>
</dbReference>
<keyword evidence="3" id="KW-0067">ATP-binding</keyword>
<comment type="caution">
    <text evidence="5">The sequence shown here is derived from an EMBL/GenBank/DDBJ whole genome shotgun (WGS) entry which is preliminary data.</text>
</comment>
<dbReference type="SUPFAM" id="SSF52402">
    <property type="entry name" value="Adenine nucleotide alpha hydrolases-like"/>
    <property type="match status" value="2"/>
</dbReference>
<dbReference type="EMBL" id="JBHUNP010000001">
    <property type="protein sequence ID" value="MFD2646463.1"/>
    <property type="molecule type" value="Genomic_DNA"/>
</dbReference>
<feature type="domain" description="UspA" evidence="4">
    <location>
        <begin position="151"/>
        <end position="287"/>
    </location>
</feature>
<evidence type="ECO:0000256" key="1">
    <source>
        <dbReference type="ARBA" id="ARBA00008791"/>
    </source>
</evidence>